<keyword evidence="1" id="KW-0472">Membrane</keyword>
<evidence type="ECO:0000313" key="3">
    <source>
        <dbReference type="Ensembl" id="ENSSGRP00000020038.1"/>
    </source>
</evidence>
<accession>A0A672L8S2</accession>
<evidence type="ECO:0000313" key="4">
    <source>
        <dbReference type="Proteomes" id="UP000472262"/>
    </source>
</evidence>
<sequence length="158" mass="17491">MDVDISVRLYLKVCYTNSLVSFSPPITVIEAFSDLVSLLCVCITVKPGMCPRRFLGVGLCKGLCVNDIDCPKDQKCCRTKCGRECTPPFKGICYIDAWVPNTPFLSFIIFNVKLVHAFSVLMCLSLVYVSNQMCADNSSHDDQYAARQKCCPTTCACS</sequence>
<dbReference type="Pfam" id="PF00095">
    <property type="entry name" value="WAP"/>
    <property type="match status" value="1"/>
</dbReference>
<dbReference type="InterPro" id="IPR036645">
    <property type="entry name" value="Elafin-like_sf"/>
</dbReference>
<reference evidence="3" key="2">
    <citation type="submission" date="2025-09" db="UniProtKB">
        <authorList>
            <consortium name="Ensembl"/>
        </authorList>
    </citation>
    <scope>IDENTIFICATION</scope>
</reference>
<dbReference type="GO" id="GO:0030414">
    <property type="term" value="F:peptidase inhibitor activity"/>
    <property type="evidence" value="ECO:0007669"/>
    <property type="project" value="InterPro"/>
</dbReference>
<reference evidence="3" key="1">
    <citation type="submission" date="2025-08" db="UniProtKB">
        <authorList>
            <consortium name="Ensembl"/>
        </authorList>
    </citation>
    <scope>IDENTIFICATION</scope>
</reference>
<dbReference type="InParanoid" id="A0A672L8S2"/>
<feature type="transmembrane region" description="Helical" evidence="1">
    <location>
        <begin position="104"/>
        <end position="129"/>
    </location>
</feature>
<dbReference type="PRINTS" id="PR00003">
    <property type="entry name" value="4DISULPHCORE"/>
</dbReference>
<evidence type="ECO:0000256" key="1">
    <source>
        <dbReference type="SAM" id="Phobius"/>
    </source>
</evidence>
<dbReference type="Ensembl" id="ENSSGRT00000021650.1">
    <property type="protein sequence ID" value="ENSSGRP00000020038.1"/>
    <property type="gene ID" value="ENSSGRG00000012129.1"/>
</dbReference>
<dbReference type="SMART" id="SM00217">
    <property type="entry name" value="WAP"/>
    <property type="match status" value="1"/>
</dbReference>
<dbReference type="PROSITE" id="PS51390">
    <property type="entry name" value="WAP"/>
    <property type="match status" value="1"/>
</dbReference>
<dbReference type="AlphaFoldDB" id="A0A672L8S2"/>
<dbReference type="GO" id="GO:0005576">
    <property type="term" value="C:extracellular region"/>
    <property type="evidence" value="ECO:0007669"/>
    <property type="project" value="InterPro"/>
</dbReference>
<dbReference type="InterPro" id="IPR008197">
    <property type="entry name" value="WAP_dom"/>
</dbReference>
<dbReference type="Gene3D" id="4.10.75.10">
    <property type="entry name" value="Elafin-like"/>
    <property type="match status" value="1"/>
</dbReference>
<keyword evidence="1" id="KW-0812">Transmembrane</keyword>
<organism evidence="3 4">
    <name type="scientific">Sinocyclocheilus grahami</name>
    <name type="common">Dianchi golden-line fish</name>
    <name type="synonym">Barbus grahami</name>
    <dbReference type="NCBI Taxonomy" id="75366"/>
    <lineage>
        <taxon>Eukaryota</taxon>
        <taxon>Metazoa</taxon>
        <taxon>Chordata</taxon>
        <taxon>Craniata</taxon>
        <taxon>Vertebrata</taxon>
        <taxon>Euteleostomi</taxon>
        <taxon>Actinopterygii</taxon>
        <taxon>Neopterygii</taxon>
        <taxon>Teleostei</taxon>
        <taxon>Ostariophysi</taxon>
        <taxon>Cypriniformes</taxon>
        <taxon>Cyprinidae</taxon>
        <taxon>Cyprininae</taxon>
        <taxon>Sinocyclocheilus</taxon>
    </lineage>
</organism>
<dbReference type="Proteomes" id="UP000472262">
    <property type="component" value="Unassembled WGS sequence"/>
</dbReference>
<dbReference type="SUPFAM" id="SSF57256">
    <property type="entry name" value="Elafin-like"/>
    <property type="match status" value="1"/>
</dbReference>
<keyword evidence="1" id="KW-1133">Transmembrane helix</keyword>
<proteinExistence type="predicted"/>
<name>A0A672L8S2_SINGR</name>
<keyword evidence="4" id="KW-1185">Reference proteome</keyword>
<protein>
    <recommendedName>
        <fullName evidence="2">WAP domain-containing protein</fullName>
    </recommendedName>
</protein>
<evidence type="ECO:0000259" key="2">
    <source>
        <dbReference type="PROSITE" id="PS51390"/>
    </source>
</evidence>
<feature type="domain" description="WAP" evidence="2">
    <location>
        <begin position="43"/>
        <end position="89"/>
    </location>
</feature>